<accession>A0A4R6T7W5</accession>
<evidence type="ECO:0000313" key="4">
    <source>
        <dbReference type="EMBL" id="TDQ18269.1"/>
    </source>
</evidence>
<dbReference type="PROSITE" id="PS51257">
    <property type="entry name" value="PROKAR_LIPOPROTEIN"/>
    <property type="match status" value="1"/>
</dbReference>
<evidence type="ECO:0000256" key="1">
    <source>
        <dbReference type="ARBA" id="ARBA00009477"/>
    </source>
</evidence>
<dbReference type="GO" id="GO:0015679">
    <property type="term" value="P:plasma membrane copper ion transport"/>
    <property type="evidence" value="ECO:0007669"/>
    <property type="project" value="TreeGrafter"/>
</dbReference>
<dbReference type="GO" id="GO:0060003">
    <property type="term" value="P:copper ion export"/>
    <property type="evidence" value="ECO:0007669"/>
    <property type="project" value="TreeGrafter"/>
</dbReference>
<dbReference type="NCBIfam" id="TIGR01730">
    <property type="entry name" value="RND_mfp"/>
    <property type="match status" value="1"/>
</dbReference>
<keyword evidence="2" id="KW-0813">Transport</keyword>
<dbReference type="GO" id="GO:0030313">
    <property type="term" value="C:cell envelope"/>
    <property type="evidence" value="ECO:0007669"/>
    <property type="project" value="TreeGrafter"/>
</dbReference>
<protein>
    <submittedName>
        <fullName evidence="4">Cobalt-zinc-cadmium efflux system membrane fusion protein</fullName>
    </submittedName>
</protein>
<dbReference type="InterPro" id="IPR051909">
    <property type="entry name" value="MFP_Cation_Efflux"/>
</dbReference>
<proteinExistence type="inferred from homology"/>
<sequence>MKRILQVHVFVFALILLGTGCGSGESGGDSSIEVGEAAGNDSEVFVTSDQFNAMNMEWGKPEKETFSEEVNLQAMVKVPVEGMVEVSAYFGGFVSDFKLVEGQPVRKGEVLFNLENPDFIRIQQDYLETSSQLAYLKSEFERQKTLYGEQIASQKNFLKAEADYQASLAKTQSLKKQLSLIQINADQLTPQTIRSKVPVVSPITGFVDQFFVVPGAFLPASGKAVSLISKEHLHVELMVFEKDVTKIHKGQKVKLSSIDIPGEMMEAEVYMVGQVINESRQTMVHCHILDESKEEKLVPGMYLEAKLQLEPTERWSVPTRAIIEVEGEQFILVKMTQEAGGIRMKKIKVQTFETNPEVTAIELPAGMDPEVEVLVRGAFYLM</sequence>
<dbReference type="Gene3D" id="2.40.50.100">
    <property type="match status" value="1"/>
</dbReference>
<dbReference type="EMBL" id="SNYF01000005">
    <property type="protein sequence ID" value="TDQ18269.1"/>
    <property type="molecule type" value="Genomic_DNA"/>
</dbReference>
<evidence type="ECO:0000313" key="5">
    <source>
        <dbReference type="Proteomes" id="UP000294535"/>
    </source>
</evidence>
<dbReference type="GO" id="GO:0016020">
    <property type="term" value="C:membrane"/>
    <property type="evidence" value="ECO:0007669"/>
    <property type="project" value="InterPro"/>
</dbReference>
<comment type="similarity">
    <text evidence="1">Belongs to the membrane fusion protein (MFP) (TC 8.A.1) family.</text>
</comment>
<dbReference type="InterPro" id="IPR006143">
    <property type="entry name" value="RND_pump_MFP"/>
</dbReference>
<dbReference type="PANTHER" id="PTHR30097">
    <property type="entry name" value="CATION EFFLUX SYSTEM PROTEIN CUSB"/>
    <property type="match status" value="1"/>
</dbReference>
<dbReference type="GO" id="GO:0022857">
    <property type="term" value="F:transmembrane transporter activity"/>
    <property type="evidence" value="ECO:0007669"/>
    <property type="project" value="InterPro"/>
</dbReference>
<gene>
    <name evidence="4" type="ORF">DFQ04_0067</name>
</gene>
<keyword evidence="5" id="KW-1185">Reference proteome</keyword>
<evidence type="ECO:0000259" key="3">
    <source>
        <dbReference type="Pfam" id="PF25954"/>
    </source>
</evidence>
<name>A0A4R6T7W5_9BACT</name>
<dbReference type="SUPFAM" id="SSF111369">
    <property type="entry name" value="HlyD-like secretion proteins"/>
    <property type="match status" value="1"/>
</dbReference>
<organism evidence="4 5">
    <name type="scientific">Algoriphagus boseongensis</name>
    <dbReference type="NCBI Taxonomy" id="1442587"/>
    <lineage>
        <taxon>Bacteria</taxon>
        <taxon>Pseudomonadati</taxon>
        <taxon>Bacteroidota</taxon>
        <taxon>Cytophagia</taxon>
        <taxon>Cytophagales</taxon>
        <taxon>Cyclobacteriaceae</taxon>
        <taxon>Algoriphagus</taxon>
    </lineage>
</organism>
<comment type="caution">
    <text evidence="4">The sequence shown here is derived from an EMBL/GenBank/DDBJ whole genome shotgun (WGS) entry which is preliminary data.</text>
</comment>
<dbReference type="OrthoDB" id="9814657at2"/>
<dbReference type="PANTHER" id="PTHR30097:SF4">
    <property type="entry name" value="SLR6042 PROTEIN"/>
    <property type="match status" value="1"/>
</dbReference>
<dbReference type="Proteomes" id="UP000294535">
    <property type="component" value="Unassembled WGS sequence"/>
</dbReference>
<dbReference type="Pfam" id="PF25954">
    <property type="entry name" value="Beta-barrel_RND_2"/>
    <property type="match status" value="1"/>
</dbReference>
<dbReference type="Gene3D" id="1.10.287.470">
    <property type="entry name" value="Helix hairpin bin"/>
    <property type="match status" value="1"/>
</dbReference>
<evidence type="ECO:0000256" key="2">
    <source>
        <dbReference type="ARBA" id="ARBA00022448"/>
    </source>
</evidence>
<reference evidence="4 5" key="1">
    <citation type="submission" date="2019-03" db="EMBL/GenBank/DDBJ databases">
        <title>Genomic Encyclopedia of Type Strains, Phase III (KMG-III): the genomes of soil and plant-associated and newly described type strains.</title>
        <authorList>
            <person name="Whitman W."/>
        </authorList>
    </citation>
    <scope>NUCLEOTIDE SEQUENCE [LARGE SCALE GENOMIC DNA]</scope>
    <source>
        <strain evidence="4 5">CECT 8446</strain>
    </source>
</reference>
<feature type="domain" description="CusB-like beta-barrel" evidence="3">
    <location>
        <begin position="235"/>
        <end position="308"/>
    </location>
</feature>
<dbReference type="Gene3D" id="2.40.30.170">
    <property type="match status" value="1"/>
</dbReference>
<dbReference type="RefSeq" id="WP_133551552.1">
    <property type="nucleotide sequence ID" value="NZ_SNYF01000005.1"/>
</dbReference>
<dbReference type="AlphaFoldDB" id="A0A4R6T7W5"/>
<dbReference type="InterPro" id="IPR058792">
    <property type="entry name" value="Beta-barrel_RND_2"/>
</dbReference>